<dbReference type="RefSeq" id="WP_162644805.1">
    <property type="nucleotide sequence ID" value="NZ_CP048286.1"/>
</dbReference>
<name>A0A6C0PAI0_9BACL</name>
<organism evidence="1 2">
    <name type="scientific">Paenibacillus rhizovicinus</name>
    <dbReference type="NCBI Taxonomy" id="2704463"/>
    <lineage>
        <taxon>Bacteria</taxon>
        <taxon>Bacillati</taxon>
        <taxon>Bacillota</taxon>
        <taxon>Bacilli</taxon>
        <taxon>Bacillales</taxon>
        <taxon>Paenibacillaceae</taxon>
        <taxon>Paenibacillus</taxon>
    </lineage>
</organism>
<evidence type="ECO:0000313" key="2">
    <source>
        <dbReference type="Proteomes" id="UP000479114"/>
    </source>
</evidence>
<keyword evidence="2" id="KW-1185">Reference proteome</keyword>
<proteinExistence type="predicted"/>
<dbReference type="KEGG" id="prz:GZH47_30245"/>
<dbReference type="AlphaFoldDB" id="A0A6C0PAI0"/>
<protein>
    <submittedName>
        <fullName evidence="1">Uncharacterized protein</fullName>
    </submittedName>
</protein>
<gene>
    <name evidence="1" type="ORF">GZH47_30245</name>
</gene>
<dbReference type="Proteomes" id="UP000479114">
    <property type="component" value="Chromosome"/>
</dbReference>
<evidence type="ECO:0000313" key="1">
    <source>
        <dbReference type="EMBL" id="QHW34653.1"/>
    </source>
</evidence>
<accession>A0A6C0PAI0</accession>
<sequence>MLARLQAVRMGPLMLTELPMPAGMRMLSIRMASFELLATRTGLPVSQVPPKG</sequence>
<reference evidence="1 2" key="1">
    <citation type="submission" date="2020-02" db="EMBL/GenBank/DDBJ databases">
        <title>Paenibacillus sp. nov., isolated from rhizosphere soil of tomato.</title>
        <authorList>
            <person name="Weon H.-Y."/>
            <person name="Lee S.A."/>
        </authorList>
    </citation>
    <scope>NUCLEOTIDE SEQUENCE [LARGE SCALE GENOMIC DNA]</scope>
    <source>
        <strain evidence="1 2">14171R-81</strain>
    </source>
</reference>
<dbReference type="EMBL" id="CP048286">
    <property type="protein sequence ID" value="QHW34653.1"/>
    <property type="molecule type" value="Genomic_DNA"/>
</dbReference>